<dbReference type="Proteomes" id="UP000197768">
    <property type="component" value="Unassembled WGS sequence"/>
</dbReference>
<feature type="transmembrane region" description="Helical" evidence="1">
    <location>
        <begin position="82"/>
        <end position="100"/>
    </location>
</feature>
<dbReference type="EMBL" id="MTCZ01000012">
    <property type="protein sequence ID" value="OWP84962.1"/>
    <property type="molecule type" value="Genomic_DNA"/>
</dbReference>
<keyword evidence="1" id="KW-0472">Membrane</keyword>
<feature type="transmembrane region" description="Helical" evidence="1">
    <location>
        <begin position="281"/>
        <end position="300"/>
    </location>
</feature>
<protein>
    <recommendedName>
        <fullName evidence="4">DUF2157 domain-containing protein</fullName>
    </recommendedName>
</protein>
<proteinExistence type="predicted"/>
<comment type="caution">
    <text evidence="2">The sequence shown here is derived from an EMBL/GenBank/DDBJ whole genome shotgun (WGS) entry which is preliminary data.</text>
</comment>
<reference evidence="2 3" key="1">
    <citation type="journal article" date="2017" name="Infect. Genet. Evol.">
        <title>Comparative genome analysis of fish pathogen Flavobacterium columnare reveals extensive sequence diversity within the species.</title>
        <authorList>
            <person name="Kayansamruaj P."/>
            <person name="Dong H.T."/>
            <person name="Hirono I."/>
            <person name="Kondo H."/>
            <person name="Senapin S."/>
            <person name="Rodkhum C."/>
        </authorList>
    </citation>
    <scope>NUCLEOTIDE SEQUENCE [LARGE SCALE GENOMIC DNA]</scope>
    <source>
        <strain evidence="2 3">1215</strain>
    </source>
</reference>
<sequence length="386" mass="44539">MLASNFNTIQNHFLLEETQKLIKLEIIDQNQYEKIKKEIITTKTNSNILVRIGFFLLGNFLISIILSTYTLFLYFGDNFKIYGSYLFILGILGVFISEILRNKKYFSYGLDDSFILSIPLFFGTSIALFAESINLVFITIILTSLISTIRYVHTPSVFISLISFTSYMGYLVIEKKIIPFFLFPILFFILALVIYLLLFKIEQHIKYFIYKNVIFTAKIFSVLLAYASLNYFLVKELSNILVKNKLSNTEEMPLETLFYIATFFIPIFYIFYGLKIRDRIFFCIGLLSLGLSFETIRYYYFLPTEYVLLLTGIILFIIVYFSIQKIKNNTKGITFKEDKNLNPMTFDLIKAILINTHVNASTAIIQKSPIEFGGGDFSGGGSGESF</sequence>
<accession>A0A246GL18</accession>
<feature type="transmembrane region" description="Helical" evidence="1">
    <location>
        <begin position="154"/>
        <end position="173"/>
    </location>
</feature>
<feature type="transmembrane region" description="Helical" evidence="1">
    <location>
        <begin position="179"/>
        <end position="201"/>
    </location>
</feature>
<dbReference type="AlphaFoldDB" id="A0A246GL18"/>
<gene>
    <name evidence="2" type="ORF">BWK59_02705</name>
</gene>
<feature type="transmembrane region" description="Helical" evidence="1">
    <location>
        <begin position="52"/>
        <end position="75"/>
    </location>
</feature>
<feature type="transmembrane region" description="Helical" evidence="1">
    <location>
        <begin position="213"/>
        <end position="234"/>
    </location>
</feature>
<name>A0A246GL18_9FLAO</name>
<feature type="transmembrane region" description="Helical" evidence="1">
    <location>
        <begin position="120"/>
        <end position="142"/>
    </location>
</feature>
<keyword evidence="1" id="KW-1133">Transmembrane helix</keyword>
<evidence type="ECO:0000313" key="3">
    <source>
        <dbReference type="Proteomes" id="UP000197768"/>
    </source>
</evidence>
<feature type="transmembrane region" description="Helical" evidence="1">
    <location>
        <begin position="306"/>
        <end position="323"/>
    </location>
</feature>
<evidence type="ECO:0000313" key="2">
    <source>
        <dbReference type="EMBL" id="OWP84962.1"/>
    </source>
</evidence>
<organism evidence="2 3">
    <name type="scientific">Flavobacterium davisii</name>
    <dbReference type="NCBI Taxonomy" id="2906077"/>
    <lineage>
        <taxon>Bacteria</taxon>
        <taxon>Pseudomonadati</taxon>
        <taxon>Bacteroidota</taxon>
        <taxon>Flavobacteriia</taxon>
        <taxon>Flavobacteriales</taxon>
        <taxon>Flavobacteriaceae</taxon>
        <taxon>Flavobacterium</taxon>
    </lineage>
</organism>
<evidence type="ECO:0008006" key="4">
    <source>
        <dbReference type="Google" id="ProtNLM"/>
    </source>
</evidence>
<dbReference type="RefSeq" id="WP_088390811.1">
    <property type="nucleotide sequence ID" value="NZ_MTCZ01000012.1"/>
</dbReference>
<feature type="transmembrane region" description="Helical" evidence="1">
    <location>
        <begin position="254"/>
        <end position="274"/>
    </location>
</feature>
<keyword evidence="1" id="KW-0812">Transmembrane</keyword>
<evidence type="ECO:0000256" key="1">
    <source>
        <dbReference type="SAM" id="Phobius"/>
    </source>
</evidence>